<dbReference type="PANTHER" id="PTHR21022">
    <property type="entry name" value="PREPHENATE DEHYDRATASE P PROTEIN"/>
    <property type="match status" value="1"/>
</dbReference>
<protein>
    <recommendedName>
        <fullName evidence="2">prephenate dehydratase</fullName>
        <ecNumber evidence="2">4.2.1.51</ecNumber>
    </recommendedName>
</protein>
<proteinExistence type="predicted"/>
<evidence type="ECO:0000256" key="7">
    <source>
        <dbReference type="ARBA" id="ARBA00047848"/>
    </source>
</evidence>
<dbReference type="EMBL" id="BMID01000001">
    <property type="protein sequence ID" value="GGA10876.1"/>
    <property type="molecule type" value="Genomic_DNA"/>
</dbReference>
<dbReference type="PROSITE" id="PS51171">
    <property type="entry name" value="PREPHENATE_DEHYDR_3"/>
    <property type="match status" value="1"/>
</dbReference>
<dbReference type="SUPFAM" id="SSF53850">
    <property type="entry name" value="Periplasmic binding protein-like II"/>
    <property type="match status" value="1"/>
</dbReference>
<comment type="pathway">
    <text evidence="1">Amino-acid biosynthesis; L-phenylalanine biosynthesis; phenylpyruvate from prephenate: step 1/1.</text>
</comment>
<accession>A0ABQ1FGG1</accession>
<dbReference type="CDD" id="cd13631">
    <property type="entry name" value="PBP2_Ct-PDT_like"/>
    <property type="match status" value="1"/>
</dbReference>
<dbReference type="Gene3D" id="3.40.190.10">
    <property type="entry name" value="Periplasmic binding protein-like II"/>
    <property type="match status" value="2"/>
</dbReference>
<evidence type="ECO:0000256" key="3">
    <source>
        <dbReference type="ARBA" id="ARBA00022605"/>
    </source>
</evidence>
<evidence type="ECO:0000313" key="9">
    <source>
        <dbReference type="EMBL" id="GGA10876.1"/>
    </source>
</evidence>
<comment type="catalytic activity">
    <reaction evidence="7">
        <text>prephenate + H(+) = 3-phenylpyruvate + CO2 + H2O</text>
        <dbReference type="Rhea" id="RHEA:21648"/>
        <dbReference type="ChEBI" id="CHEBI:15377"/>
        <dbReference type="ChEBI" id="CHEBI:15378"/>
        <dbReference type="ChEBI" id="CHEBI:16526"/>
        <dbReference type="ChEBI" id="CHEBI:18005"/>
        <dbReference type="ChEBI" id="CHEBI:29934"/>
        <dbReference type="EC" id="4.2.1.51"/>
    </reaction>
</comment>
<evidence type="ECO:0000256" key="2">
    <source>
        <dbReference type="ARBA" id="ARBA00013147"/>
    </source>
</evidence>
<feature type="domain" description="Prephenate dehydratase" evidence="8">
    <location>
        <begin position="5"/>
        <end position="180"/>
    </location>
</feature>
<keyword evidence="6" id="KW-0456">Lyase</keyword>
<evidence type="ECO:0000256" key="5">
    <source>
        <dbReference type="ARBA" id="ARBA00023222"/>
    </source>
</evidence>
<keyword evidence="3" id="KW-0028">Amino-acid biosynthesis</keyword>
<gene>
    <name evidence="9" type="ORF">GCM10010923_21820</name>
</gene>
<keyword evidence="10" id="KW-1185">Reference proteome</keyword>
<dbReference type="RefSeq" id="WP_188642715.1">
    <property type="nucleotide sequence ID" value="NZ_BMID01000001.1"/>
</dbReference>
<keyword evidence="4" id="KW-0057">Aromatic amino acid biosynthesis</keyword>
<evidence type="ECO:0000256" key="1">
    <source>
        <dbReference type="ARBA" id="ARBA00004741"/>
    </source>
</evidence>
<organism evidence="9 10">
    <name type="scientific">Blastomonas marina</name>
    <dbReference type="NCBI Taxonomy" id="1867408"/>
    <lineage>
        <taxon>Bacteria</taxon>
        <taxon>Pseudomonadati</taxon>
        <taxon>Pseudomonadota</taxon>
        <taxon>Alphaproteobacteria</taxon>
        <taxon>Sphingomonadales</taxon>
        <taxon>Sphingomonadaceae</taxon>
        <taxon>Blastomonas</taxon>
    </lineage>
</organism>
<evidence type="ECO:0000256" key="6">
    <source>
        <dbReference type="ARBA" id="ARBA00023239"/>
    </source>
</evidence>
<sequence length="181" mass="19573">MVRPRIAYAGVPGAYAEIACHTFRPDHDPIGRPGFAEAIAAVEAGQVEMAAIPTRNTVAGPVPGVADLLDNPALQVVGENDLDIAVHCLGLTGVSLDAIDTVRSHPVALRQCGEFLARHDWREIEDVNTAVAAMTVHNCDERHCAVLASERTAQLYGLEILVRDVQDRRENRTSFAFVVRA</sequence>
<name>A0ABQ1FGG1_9SPHN</name>
<dbReference type="EC" id="4.2.1.51" evidence="2"/>
<dbReference type="PANTHER" id="PTHR21022:SF19">
    <property type="entry name" value="PREPHENATE DEHYDRATASE-RELATED"/>
    <property type="match status" value="1"/>
</dbReference>
<keyword evidence="5" id="KW-0584">Phenylalanine biosynthesis</keyword>
<dbReference type="Pfam" id="PF00800">
    <property type="entry name" value="PDT"/>
    <property type="match status" value="1"/>
</dbReference>
<dbReference type="InterPro" id="IPR001086">
    <property type="entry name" value="Preph_deHydtase"/>
</dbReference>
<reference evidence="10" key="1">
    <citation type="journal article" date="2019" name="Int. J. Syst. Evol. Microbiol.">
        <title>The Global Catalogue of Microorganisms (GCM) 10K type strain sequencing project: providing services to taxonomists for standard genome sequencing and annotation.</title>
        <authorList>
            <consortium name="The Broad Institute Genomics Platform"/>
            <consortium name="The Broad Institute Genome Sequencing Center for Infectious Disease"/>
            <person name="Wu L."/>
            <person name="Ma J."/>
        </authorList>
    </citation>
    <scope>NUCLEOTIDE SEQUENCE [LARGE SCALE GENOMIC DNA]</scope>
    <source>
        <strain evidence="10">CGMCC 1.15297</strain>
    </source>
</reference>
<evidence type="ECO:0000256" key="4">
    <source>
        <dbReference type="ARBA" id="ARBA00023141"/>
    </source>
</evidence>
<dbReference type="Proteomes" id="UP000603317">
    <property type="component" value="Unassembled WGS sequence"/>
</dbReference>
<comment type="caution">
    <text evidence="9">The sequence shown here is derived from an EMBL/GenBank/DDBJ whole genome shotgun (WGS) entry which is preliminary data.</text>
</comment>
<evidence type="ECO:0000259" key="8">
    <source>
        <dbReference type="PROSITE" id="PS51171"/>
    </source>
</evidence>
<evidence type="ECO:0000313" key="10">
    <source>
        <dbReference type="Proteomes" id="UP000603317"/>
    </source>
</evidence>